<sequence>MGEKAVRSGVPVQGAPSARHLRREAMSSTANSVHSGLRTTAIPYLCTRDAGRALEFYKNAFGATEAMAPMTDPSGKIMHAEIKIGDALIMFADEFPDMGFLSPQALGGSSVTVVMRVEDVDTFADRAVAAGAKLCAPVEDQFYGERMGKLIDPFGHVWMISTPTEEVTPEELHKRFAALYG</sequence>
<evidence type="ECO:0000256" key="1">
    <source>
        <dbReference type="SAM" id="MobiDB-lite"/>
    </source>
</evidence>
<dbReference type="InterPro" id="IPR029068">
    <property type="entry name" value="Glyas_Bleomycin-R_OHBP_Dase"/>
</dbReference>
<dbReference type="EnsemblBacteria" id="BAC88893">
    <property type="protein sequence ID" value="BAC88893"/>
    <property type="gene ID" value="BAC88893"/>
</dbReference>
<dbReference type="PhylomeDB" id="Q7NM17"/>
<dbReference type="Gene3D" id="3.30.720.110">
    <property type="match status" value="1"/>
</dbReference>
<dbReference type="PANTHER" id="PTHR34109:SF1">
    <property type="entry name" value="VOC DOMAIN-CONTAINING PROTEIN"/>
    <property type="match status" value="1"/>
</dbReference>
<dbReference type="Proteomes" id="UP000000557">
    <property type="component" value="Chromosome"/>
</dbReference>
<dbReference type="HOGENOM" id="CLU_046006_11_2_3"/>
<dbReference type="eggNOG" id="COG2764">
    <property type="taxonomic scope" value="Bacteria"/>
</dbReference>
<dbReference type="EMBL" id="BA000045">
    <property type="protein sequence ID" value="BAC88893.1"/>
    <property type="molecule type" value="Genomic_DNA"/>
</dbReference>
<dbReference type="CDD" id="cd07246">
    <property type="entry name" value="VOC_like"/>
    <property type="match status" value="1"/>
</dbReference>
<dbReference type="PANTHER" id="PTHR34109">
    <property type="entry name" value="BNAUNNG04460D PROTEIN-RELATED"/>
    <property type="match status" value="1"/>
</dbReference>
<dbReference type="FunCoup" id="Q7NM17">
    <property type="interactions" value="12"/>
</dbReference>
<dbReference type="InParanoid" id="Q7NM17"/>
<name>Q7NM17_GLOVI</name>
<dbReference type="Pfam" id="PF00903">
    <property type="entry name" value="Glyoxalase"/>
    <property type="match status" value="1"/>
</dbReference>
<dbReference type="STRING" id="251221.gene:10758430"/>
<proteinExistence type="predicted"/>
<evidence type="ECO:0000313" key="3">
    <source>
        <dbReference type="EMBL" id="BAC88893.1"/>
    </source>
</evidence>
<dbReference type="Gene3D" id="3.30.720.120">
    <property type="match status" value="1"/>
</dbReference>
<organism evidence="3 4">
    <name type="scientific">Gloeobacter violaceus (strain ATCC 29082 / PCC 7421)</name>
    <dbReference type="NCBI Taxonomy" id="251221"/>
    <lineage>
        <taxon>Bacteria</taxon>
        <taxon>Bacillati</taxon>
        <taxon>Cyanobacteriota</taxon>
        <taxon>Cyanophyceae</taxon>
        <taxon>Gloeobacterales</taxon>
        <taxon>Gloeobacteraceae</taxon>
        <taxon>Gloeobacter</taxon>
    </lineage>
</organism>
<gene>
    <name evidence="3" type="ordered locus">glr0952</name>
</gene>
<dbReference type="PROSITE" id="PS51819">
    <property type="entry name" value="VOC"/>
    <property type="match status" value="1"/>
</dbReference>
<reference evidence="3 4" key="1">
    <citation type="journal article" date="2003" name="DNA Res.">
        <title>Complete genome structure of Gloeobacter violaceus PCC 7421, a cyanobacterium that lacks thylakoids.</title>
        <authorList>
            <person name="Nakamura Y."/>
            <person name="Kaneko T."/>
            <person name="Sato S."/>
            <person name="Mimuro M."/>
            <person name="Miyashita H."/>
            <person name="Tsuchiya T."/>
            <person name="Sasamoto S."/>
            <person name="Watanabe A."/>
            <person name="Kawashima K."/>
            <person name="Kishida Y."/>
            <person name="Kiyokawa C."/>
            <person name="Kohara M."/>
            <person name="Matsumoto M."/>
            <person name="Matsuno A."/>
            <person name="Nakazaki N."/>
            <person name="Shimpo S."/>
            <person name="Takeuchi C."/>
            <person name="Yamada M."/>
            <person name="Tabata S."/>
        </authorList>
    </citation>
    <scope>NUCLEOTIDE SEQUENCE [LARGE SCALE GENOMIC DNA]</scope>
    <source>
        <strain evidence="4">ATCC 29082 / PCC 7421</strain>
    </source>
</reference>
<accession>Q7NM17</accession>
<dbReference type="OrthoDB" id="9795306at2"/>
<evidence type="ECO:0000313" key="4">
    <source>
        <dbReference type="Proteomes" id="UP000000557"/>
    </source>
</evidence>
<dbReference type="SUPFAM" id="SSF54593">
    <property type="entry name" value="Glyoxalase/Bleomycin resistance protein/Dihydroxybiphenyl dioxygenase"/>
    <property type="match status" value="1"/>
</dbReference>
<dbReference type="KEGG" id="gvi:glr0952"/>
<reference evidence="3 4" key="2">
    <citation type="journal article" date="2003" name="DNA Res.">
        <title>Complete genome structure of Gloeobacter violaceus PCC 7421, a cyanobacterium that lacks thylakoids (supplement).</title>
        <authorList>
            <person name="Nakamura Y."/>
            <person name="Kaneko T."/>
            <person name="Sato S."/>
            <person name="Mimuro M."/>
            <person name="Miyashita H."/>
            <person name="Tsuchiya T."/>
            <person name="Sasamoto S."/>
            <person name="Watanabe A."/>
            <person name="Kawashima K."/>
            <person name="Kishida Y."/>
            <person name="Kiyokawa C."/>
            <person name="Kohara M."/>
            <person name="Matsumoto M."/>
            <person name="Matsuno A."/>
            <person name="Nakazaki N."/>
            <person name="Shimpo S."/>
            <person name="Takeuchi C."/>
            <person name="Yamada M."/>
            <person name="Tabata S."/>
        </authorList>
    </citation>
    <scope>NUCLEOTIDE SEQUENCE [LARGE SCALE GENOMIC DNA]</scope>
    <source>
        <strain evidence="4">ATCC 29082 / PCC 7421</strain>
    </source>
</reference>
<dbReference type="InterPro" id="IPR037523">
    <property type="entry name" value="VOC_core"/>
</dbReference>
<keyword evidence="4" id="KW-1185">Reference proteome</keyword>
<evidence type="ECO:0000259" key="2">
    <source>
        <dbReference type="PROSITE" id="PS51819"/>
    </source>
</evidence>
<protein>
    <submittedName>
        <fullName evidence="3">Glr0952 protein</fullName>
    </submittedName>
</protein>
<feature type="domain" description="VOC" evidence="2">
    <location>
        <begin position="38"/>
        <end position="163"/>
    </location>
</feature>
<feature type="region of interest" description="Disordered" evidence="1">
    <location>
        <begin position="1"/>
        <end position="32"/>
    </location>
</feature>
<dbReference type="AlphaFoldDB" id="Q7NM17"/>
<dbReference type="InterPro" id="IPR004360">
    <property type="entry name" value="Glyas_Fos-R_dOase_dom"/>
</dbReference>